<name>A0A557SZI0_9ARCH</name>
<dbReference type="AlphaFoldDB" id="A0A557SZI0"/>
<comment type="caution">
    <text evidence="3">The sequence shown here is derived from an EMBL/GenBank/DDBJ whole genome shotgun (WGS) entry which is preliminary data.</text>
</comment>
<keyword evidence="1" id="KW-0560">Oxidoreductase</keyword>
<accession>A0A557SZI0</accession>
<feature type="domain" description="Pyridoxamine 5'-phosphate oxidase N-terminal" evidence="2">
    <location>
        <begin position="16"/>
        <end position="144"/>
    </location>
</feature>
<protein>
    <submittedName>
        <fullName evidence="3">Putative pyridoxamine 5'-phosphate oxidase</fullName>
    </submittedName>
</protein>
<dbReference type="PANTHER" id="PTHR35176:SF6">
    <property type="entry name" value="HEME OXYGENASE HI_0854-RELATED"/>
    <property type="match status" value="1"/>
</dbReference>
<dbReference type="Pfam" id="PF01243">
    <property type="entry name" value="PNPOx_N"/>
    <property type="match status" value="1"/>
</dbReference>
<dbReference type="EMBL" id="VOAH01000001">
    <property type="protein sequence ID" value="TVP42018.1"/>
    <property type="molecule type" value="Genomic_DNA"/>
</dbReference>
<dbReference type="GO" id="GO:0070967">
    <property type="term" value="F:coenzyme F420 binding"/>
    <property type="evidence" value="ECO:0007669"/>
    <property type="project" value="TreeGrafter"/>
</dbReference>
<dbReference type="GO" id="GO:0005829">
    <property type="term" value="C:cytosol"/>
    <property type="evidence" value="ECO:0007669"/>
    <property type="project" value="TreeGrafter"/>
</dbReference>
<dbReference type="Gene3D" id="2.30.110.10">
    <property type="entry name" value="Electron Transport, Fmn-binding Protein, Chain A"/>
    <property type="match status" value="1"/>
</dbReference>
<dbReference type="InterPro" id="IPR052019">
    <property type="entry name" value="F420H2_bilvrd_red/Heme_oxyg"/>
</dbReference>
<reference evidence="3 4" key="1">
    <citation type="journal article" date="2019" name="Front. Microbiol.">
        <title>Ammonia Oxidation by the Arctic Terrestrial Thaumarchaeote Candidatus Nitrosocosmicus arcticus Is Stimulated by Increasing Temperatures.</title>
        <authorList>
            <person name="Alves R.J.E."/>
            <person name="Kerou M."/>
            <person name="Zappe A."/>
            <person name="Bittner R."/>
            <person name="Abby S.S."/>
            <person name="Schmidt H.A."/>
            <person name="Pfeifer K."/>
            <person name="Schleper C."/>
        </authorList>
    </citation>
    <scope>NUCLEOTIDE SEQUENCE [LARGE SCALE GENOMIC DNA]</scope>
    <source>
        <strain evidence="3 4">Kfb</strain>
    </source>
</reference>
<dbReference type="OrthoDB" id="139492at2157"/>
<dbReference type="GO" id="GO:0016627">
    <property type="term" value="F:oxidoreductase activity, acting on the CH-CH group of donors"/>
    <property type="evidence" value="ECO:0007669"/>
    <property type="project" value="TreeGrafter"/>
</dbReference>
<organism evidence="3 4">
    <name type="scientific">Candidatus Nitrosocosmicus arcticus</name>
    <dbReference type="NCBI Taxonomy" id="2035267"/>
    <lineage>
        <taxon>Archaea</taxon>
        <taxon>Nitrososphaerota</taxon>
        <taxon>Nitrososphaeria</taxon>
        <taxon>Nitrososphaerales</taxon>
        <taxon>Nitrososphaeraceae</taxon>
        <taxon>Candidatus Nitrosocosmicus</taxon>
    </lineage>
</organism>
<proteinExistence type="predicted"/>
<evidence type="ECO:0000313" key="3">
    <source>
        <dbReference type="EMBL" id="TVP42018.1"/>
    </source>
</evidence>
<keyword evidence="4" id="KW-1185">Reference proteome</keyword>
<evidence type="ECO:0000259" key="2">
    <source>
        <dbReference type="Pfam" id="PF01243"/>
    </source>
</evidence>
<dbReference type="SUPFAM" id="SSF50475">
    <property type="entry name" value="FMN-binding split barrel"/>
    <property type="match status" value="1"/>
</dbReference>
<evidence type="ECO:0000313" key="4">
    <source>
        <dbReference type="Proteomes" id="UP000315289"/>
    </source>
</evidence>
<dbReference type="InterPro" id="IPR012349">
    <property type="entry name" value="Split_barrel_FMN-bd"/>
</dbReference>
<dbReference type="Proteomes" id="UP000315289">
    <property type="component" value="Unassembled WGS sequence"/>
</dbReference>
<dbReference type="RefSeq" id="WP_144728559.1">
    <property type="nucleotide sequence ID" value="NZ_ML675578.1"/>
</dbReference>
<gene>
    <name evidence="3" type="ORF">NARC_10424</name>
</gene>
<sequence length="154" mass="17797">MNIIGAITPTTKMNMDEVEKFLENKLNLQLATIDEKGDPNIQPIWFDYDKERQKLLVVTPRNSKKIQNLKKRNVIYFSIDDETFPYKGIKGKGNVEVIGDSNKTMPLIKKIVIKYLNTLEHPIATMILESAKEGNHVLVEISPRFFSTWDFNKL</sequence>
<dbReference type="InterPro" id="IPR011576">
    <property type="entry name" value="Pyridox_Oxase_N"/>
</dbReference>
<evidence type="ECO:0000256" key="1">
    <source>
        <dbReference type="ARBA" id="ARBA00023002"/>
    </source>
</evidence>
<dbReference type="PANTHER" id="PTHR35176">
    <property type="entry name" value="HEME OXYGENASE HI_0854-RELATED"/>
    <property type="match status" value="1"/>
</dbReference>